<dbReference type="AlphaFoldDB" id="A0AAD5TRE4"/>
<dbReference type="PANTHER" id="PTHR14256">
    <property type="entry name" value="NADH-UBIQUINONE OXIDOREDUCTASE MLRQ SUBUNIT"/>
    <property type="match status" value="1"/>
</dbReference>
<organism evidence="2 3">
    <name type="scientific">Geranomyces variabilis</name>
    <dbReference type="NCBI Taxonomy" id="109894"/>
    <lineage>
        <taxon>Eukaryota</taxon>
        <taxon>Fungi</taxon>
        <taxon>Fungi incertae sedis</taxon>
        <taxon>Chytridiomycota</taxon>
        <taxon>Chytridiomycota incertae sedis</taxon>
        <taxon>Chytridiomycetes</taxon>
        <taxon>Spizellomycetales</taxon>
        <taxon>Powellomycetaceae</taxon>
        <taxon>Geranomyces</taxon>
    </lineage>
</organism>
<comment type="caution">
    <text evidence="2">The sequence shown here is derived from an EMBL/GenBank/DDBJ whole genome shotgun (WGS) entry which is preliminary data.</text>
</comment>
<evidence type="ECO:0000256" key="1">
    <source>
        <dbReference type="SAM" id="Phobius"/>
    </source>
</evidence>
<evidence type="ECO:0000313" key="3">
    <source>
        <dbReference type="Proteomes" id="UP001212152"/>
    </source>
</evidence>
<reference evidence="2" key="1">
    <citation type="submission" date="2020-05" db="EMBL/GenBank/DDBJ databases">
        <title>Phylogenomic resolution of chytrid fungi.</title>
        <authorList>
            <person name="Stajich J.E."/>
            <person name="Amses K."/>
            <person name="Simmons R."/>
            <person name="Seto K."/>
            <person name="Myers J."/>
            <person name="Bonds A."/>
            <person name="Quandt C.A."/>
            <person name="Barry K."/>
            <person name="Liu P."/>
            <person name="Grigoriev I."/>
            <person name="Longcore J.E."/>
            <person name="James T.Y."/>
        </authorList>
    </citation>
    <scope>NUCLEOTIDE SEQUENCE</scope>
    <source>
        <strain evidence="2">JEL0379</strain>
    </source>
</reference>
<keyword evidence="1" id="KW-0812">Transmembrane</keyword>
<keyword evidence="1" id="KW-1133">Transmembrane helix</keyword>
<dbReference type="EMBL" id="JADGJQ010000002">
    <property type="protein sequence ID" value="KAJ3185012.1"/>
    <property type="molecule type" value="Genomic_DNA"/>
</dbReference>
<keyword evidence="1" id="KW-0472">Membrane</keyword>
<dbReference type="Proteomes" id="UP001212152">
    <property type="component" value="Unassembled WGS sequence"/>
</dbReference>
<dbReference type="PANTHER" id="PTHR14256:SF1">
    <property type="entry name" value="GEO09626P1"/>
    <property type="match status" value="1"/>
</dbReference>
<protein>
    <submittedName>
        <fullName evidence="2">Uncharacterized protein</fullName>
    </submittedName>
</protein>
<keyword evidence="3" id="KW-1185">Reference proteome</keyword>
<proteinExistence type="predicted"/>
<evidence type="ECO:0000313" key="2">
    <source>
        <dbReference type="EMBL" id="KAJ3185012.1"/>
    </source>
</evidence>
<name>A0AAD5TRE4_9FUNG</name>
<accession>A0AAD5TRE4</accession>
<dbReference type="InterPro" id="IPR010530">
    <property type="entry name" value="B12D"/>
</dbReference>
<dbReference type="Pfam" id="PF06522">
    <property type="entry name" value="B12D"/>
    <property type="match status" value="1"/>
</dbReference>
<gene>
    <name evidence="2" type="ORF">HDU87_002578</name>
</gene>
<feature type="transmembrane region" description="Helical" evidence="1">
    <location>
        <begin position="14"/>
        <end position="33"/>
    </location>
</feature>
<sequence length="86" mass="9603">MAGSPSLRNVPSGVYPLFVVMAGAVVGATYFVYHKTTGPDVILAKRTNPTPWNNVQQHENTKLYDHSGYFKSRWSRFSSQKAPESQ</sequence>